<gene>
    <name evidence="4" type="ORF">JOF42_002588</name>
</gene>
<sequence length="424" mass="44359">MHDVIVVGAGLAGLRCAGLLSARGLDVVVLEAAETVGGRQRTDIVDGFRLDRGFQVLNPAYPAVRRSIDLDALALGSFPVGVRVRTTDGMAELRHPLRYPSSIAASLRSGLVSGRDAVALARWAAPAFVRPLARLARNDVSLREGWEAAGLRGPLRTAVLEPFLAGVLAEDRGETSNAFARLLVRYFALGRPGLPAQGIAAVPEQLAAHARTAGTEIRLGARAERMTALGESIRVELSDGDSVAASRVVVAVGPGDAAGLTGLPAPTTNGLQTWWFAAAEPPTGSALLTVDGRGRGPVVNTVVMTHTVPSYAPAGRHLIAATCLLPRGGDPAAEVDVRRHLREIWGADISAWELMRRDDIPHALPAQPAPLGAPRSPRYAERLYIAGDHRGTASIQGALTSGERAAHAILTDARLSSSGTSALG</sequence>
<dbReference type="PANTHER" id="PTHR42841">
    <property type="entry name" value="AMINE OXIDASE"/>
    <property type="match status" value="1"/>
</dbReference>
<keyword evidence="5" id="KW-1185">Reference proteome</keyword>
<dbReference type="Pfam" id="PF01593">
    <property type="entry name" value="Amino_oxidase"/>
    <property type="match status" value="1"/>
</dbReference>
<dbReference type="Gene3D" id="3.90.660.50">
    <property type="match status" value="1"/>
</dbReference>
<proteinExistence type="predicted"/>
<comment type="caution">
    <text evidence="4">The sequence shown here is derived from an EMBL/GenBank/DDBJ whole genome shotgun (WGS) entry which is preliminary data.</text>
</comment>
<keyword evidence="2" id="KW-0560">Oxidoreductase</keyword>
<accession>A0ABS4WS98</accession>
<dbReference type="InterPro" id="IPR002937">
    <property type="entry name" value="Amino_oxidase"/>
</dbReference>
<dbReference type="EMBL" id="JAGIOA010000001">
    <property type="protein sequence ID" value="MBP2379093.1"/>
    <property type="molecule type" value="Genomic_DNA"/>
</dbReference>
<dbReference type="SUPFAM" id="SSF51905">
    <property type="entry name" value="FAD/NAD(P)-binding domain"/>
    <property type="match status" value="1"/>
</dbReference>
<dbReference type="Proteomes" id="UP000703720">
    <property type="component" value="Unassembled WGS sequence"/>
</dbReference>
<evidence type="ECO:0000313" key="5">
    <source>
        <dbReference type="Proteomes" id="UP000703720"/>
    </source>
</evidence>
<comment type="cofactor">
    <cofactor evidence="1">
        <name>FAD</name>
        <dbReference type="ChEBI" id="CHEBI:57692"/>
    </cofactor>
</comment>
<protein>
    <submittedName>
        <fullName evidence="4">Phytoene dehydrogenase-like protein</fullName>
    </submittedName>
</protein>
<evidence type="ECO:0000256" key="1">
    <source>
        <dbReference type="ARBA" id="ARBA00001974"/>
    </source>
</evidence>
<evidence type="ECO:0000256" key="2">
    <source>
        <dbReference type="ARBA" id="ARBA00023002"/>
    </source>
</evidence>
<dbReference type="InterPro" id="IPR001613">
    <property type="entry name" value="Flavin_amine_oxidase"/>
</dbReference>
<feature type="domain" description="Amine oxidase" evidence="3">
    <location>
        <begin position="11"/>
        <end position="410"/>
    </location>
</feature>
<dbReference type="InterPro" id="IPR036188">
    <property type="entry name" value="FAD/NAD-bd_sf"/>
</dbReference>
<reference evidence="4 5" key="1">
    <citation type="submission" date="2021-03" db="EMBL/GenBank/DDBJ databases">
        <title>Sequencing the genomes of 1000 actinobacteria strains.</title>
        <authorList>
            <person name="Klenk H.-P."/>
        </authorList>
    </citation>
    <scope>NUCLEOTIDE SEQUENCE [LARGE SCALE GENOMIC DNA]</scope>
    <source>
        <strain evidence="4 5">DSM 13468</strain>
    </source>
</reference>
<organism evidence="4 5">
    <name type="scientific">Microbacterium phyllosphaerae</name>
    <dbReference type="NCBI Taxonomy" id="124798"/>
    <lineage>
        <taxon>Bacteria</taxon>
        <taxon>Bacillati</taxon>
        <taxon>Actinomycetota</taxon>
        <taxon>Actinomycetes</taxon>
        <taxon>Micrococcales</taxon>
        <taxon>Microbacteriaceae</taxon>
        <taxon>Microbacterium</taxon>
    </lineage>
</organism>
<dbReference type="RefSeq" id="WP_210098215.1">
    <property type="nucleotide sequence ID" value="NZ_BAAAIO010000003.1"/>
</dbReference>
<dbReference type="PRINTS" id="PR00757">
    <property type="entry name" value="AMINEOXDASEF"/>
</dbReference>
<evidence type="ECO:0000313" key="4">
    <source>
        <dbReference type="EMBL" id="MBP2379093.1"/>
    </source>
</evidence>
<evidence type="ECO:0000259" key="3">
    <source>
        <dbReference type="Pfam" id="PF01593"/>
    </source>
</evidence>
<name>A0ABS4WS98_9MICO</name>
<dbReference type="Gene3D" id="3.50.50.60">
    <property type="entry name" value="FAD/NAD(P)-binding domain"/>
    <property type="match status" value="1"/>
</dbReference>